<dbReference type="AlphaFoldDB" id="A0A183TL06"/>
<dbReference type="PANTHER" id="PTHR19871:SF14">
    <property type="entry name" value="DUF4062 DOMAIN-CONTAINING PROTEIN"/>
    <property type="match status" value="1"/>
</dbReference>
<feature type="domain" description="Orc1-like AAA ATPase" evidence="1">
    <location>
        <begin position="252"/>
        <end position="405"/>
    </location>
</feature>
<keyword evidence="3" id="KW-1185">Reference proteome</keyword>
<dbReference type="InterPro" id="IPR027417">
    <property type="entry name" value="P-loop_NTPase"/>
</dbReference>
<dbReference type="Pfam" id="PF13191">
    <property type="entry name" value="AAA_16"/>
    <property type="match status" value="1"/>
</dbReference>
<evidence type="ECO:0000313" key="2">
    <source>
        <dbReference type="EMBL" id="VDM03540.1"/>
    </source>
</evidence>
<organism evidence="4">
    <name type="scientific">Schistocephalus solidus</name>
    <name type="common">Tapeworm</name>
    <dbReference type="NCBI Taxonomy" id="70667"/>
    <lineage>
        <taxon>Eukaryota</taxon>
        <taxon>Metazoa</taxon>
        <taxon>Spiralia</taxon>
        <taxon>Lophotrochozoa</taxon>
        <taxon>Platyhelminthes</taxon>
        <taxon>Cestoda</taxon>
        <taxon>Eucestoda</taxon>
        <taxon>Diphyllobothriidea</taxon>
        <taxon>Diphyllobothriidae</taxon>
        <taxon>Schistocephalus</taxon>
    </lineage>
</organism>
<dbReference type="InterPro" id="IPR041664">
    <property type="entry name" value="AAA_16"/>
</dbReference>
<dbReference type="InterPro" id="IPR052752">
    <property type="entry name" value="NACHT-WD_repeat"/>
</dbReference>
<dbReference type="SUPFAM" id="SSF52540">
    <property type="entry name" value="P-loop containing nucleoside triphosphate hydrolases"/>
    <property type="match status" value="1"/>
</dbReference>
<evidence type="ECO:0000313" key="4">
    <source>
        <dbReference type="WBParaSite" id="SSLN_0001780701-mRNA-1"/>
    </source>
</evidence>
<dbReference type="EMBL" id="UYSU01042054">
    <property type="protein sequence ID" value="VDM03540.1"/>
    <property type="molecule type" value="Genomic_DNA"/>
</dbReference>
<reference evidence="4" key="1">
    <citation type="submission" date="2016-06" db="UniProtKB">
        <authorList>
            <consortium name="WormBaseParasite"/>
        </authorList>
    </citation>
    <scope>IDENTIFICATION</scope>
</reference>
<proteinExistence type="predicted"/>
<dbReference type="PANTHER" id="PTHR19871">
    <property type="entry name" value="BETA TRANSDUCIN-RELATED PROTEIN"/>
    <property type="match status" value="1"/>
</dbReference>
<name>A0A183TL06_SCHSO</name>
<reference evidence="2 3" key="2">
    <citation type="submission" date="2018-11" db="EMBL/GenBank/DDBJ databases">
        <authorList>
            <consortium name="Pathogen Informatics"/>
        </authorList>
    </citation>
    <scope>NUCLEOTIDE SEQUENCE [LARGE SCALE GENOMIC DNA]</scope>
    <source>
        <strain evidence="2 3">NST_G2</strain>
    </source>
</reference>
<gene>
    <name evidence="2" type="ORF">SSLN_LOCUS17154</name>
</gene>
<evidence type="ECO:0000259" key="1">
    <source>
        <dbReference type="Pfam" id="PF13191"/>
    </source>
</evidence>
<sequence>MDKTPKHSAKSKSLRISKSHIRRQATKSPLLRELRNLPTDRFMWGELNKLPDENSRTIRVFISSTFSGLFRFGLLDYLQDLALERNFLMKQSYPRLKTYCREEHGYEFQVSGQNDTLLNSRQLICVGVCKIYQFWTTLAHKYAMKKFLDLQPDKQGCVDATKYDRSQRLIEEVLPSLLPSSNLRVYTVPWEAIERDGPQRNRYLHKFGMDFEAKLRAMIDRSVEKKNTSETDETRNEVRTQLRLCADCVKSFQGRHDLLDAIRSYIIGDSTEPLVLYGTSGSGKSSLLAQAATLSRGWVMESSTQPASRKSPYFTPGKWGETLRQIMATLRFKDHGMLESREIQTDAIIIVRFLGTSPLNSSIVQTLKCKVTNLFYDLLTELSNRNQWVVIFLDAIDQLDPSDAAYQVNWLRSPLPDRVRFVLSTLSDFGGILMALKSRLAPQLQATDINEVSPEHQDYAAPVPSPLLLNPRFFVLVSQLDVNVCMQVLFTSLKTSDRALRPFQYRLVRRAFEHCQLSIFVELVTNKVCLCFCRNTT</sequence>
<dbReference type="OrthoDB" id="2325716at2759"/>
<accession>A0A183TL06</accession>
<protein>
    <submittedName>
        <fullName evidence="4">AAA_16 domain-containing protein</fullName>
    </submittedName>
</protein>
<dbReference type="Proteomes" id="UP000275846">
    <property type="component" value="Unassembled WGS sequence"/>
</dbReference>
<dbReference type="WBParaSite" id="SSLN_0001780701-mRNA-1">
    <property type="protein sequence ID" value="SSLN_0001780701-mRNA-1"/>
    <property type="gene ID" value="SSLN_0001780701"/>
</dbReference>
<evidence type="ECO:0000313" key="3">
    <source>
        <dbReference type="Proteomes" id="UP000275846"/>
    </source>
</evidence>
<dbReference type="Gene3D" id="3.40.50.300">
    <property type="entry name" value="P-loop containing nucleotide triphosphate hydrolases"/>
    <property type="match status" value="1"/>
</dbReference>
<dbReference type="STRING" id="70667.A0A183TL06"/>